<evidence type="ECO:0008006" key="4">
    <source>
        <dbReference type="Google" id="ProtNLM"/>
    </source>
</evidence>
<keyword evidence="1" id="KW-0732">Signal</keyword>
<evidence type="ECO:0000313" key="2">
    <source>
        <dbReference type="EMBL" id="QDV59217.1"/>
    </source>
</evidence>
<feature type="chain" id="PRO_5022088298" description="Secreted protein" evidence="1">
    <location>
        <begin position="26"/>
        <end position="637"/>
    </location>
</feature>
<feature type="signal peptide" evidence="1">
    <location>
        <begin position="1"/>
        <end position="25"/>
    </location>
</feature>
<dbReference type="Proteomes" id="UP000316770">
    <property type="component" value="Chromosome"/>
</dbReference>
<keyword evidence="3" id="KW-1185">Reference proteome</keyword>
<name>A0A518J1K7_9BACT</name>
<reference evidence="2 3" key="1">
    <citation type="submission" date="2019-02" db="EMBL/GenBank/DDBJ databases">
        <title>Deep-cultivation of Planctomycetes and their phenomic and genomic characterization uncovers novel biology.</title>
        <authorList>
            <person name="Wiegand S."/>
            <person name="Jogler M."/>
            <person name="Boedeker C."/>
            <person name="Pinto D."/>
            <person name="Vollmers J."/>
            <person name="Rivas-Marin E."/>
            <person name="Kohn T."/>
            <person name="Peeters S.H."/>
            <person name="Heuer A."/>
            <person name="Rast P."/>
            <person name="Oberbeckmann S."/>
            <person name="Bunk B."/>
            <person name="Jeske O."/>
            <person name="Meyerdierks A."/>
            <person name="Storesund J.E."/>
            <person name="Kallscheuer N."/>
            <person name="Luecker S."/>
            <person name="Lage O.M."/>
            <person name="Pohl T."/>
            <person name="Merkel B.J."/>
            <person name="Hornburger P."/>
            <person name="Mueller R.-W."/>
            <person name="Bruemmer F."/>
            <person name="Labrenz M."/>
            <person name="Spormann A.M."/>
            <person name="Op den Camp H."/>
            <person name="Overmann J."/>
            <person name="Amann R."/>
            <person name="Jetten M.S.M."/>
            <person name="Mascher T."/>
            <person name="Medema M.H."/>
            <person name="Devos D.P."/>
            <person name="Kaster A.-K."/>
            <person name="Ovreas L."/>
            <person name="Rohde M."/>
            <person name="Galperin M.Y."/>
            <person name="Jogler C."/>
        </authorList>
    </citation>
    <scope>NUCLEOTIDE SEQUENCE [LARGE SCALE GENOMIC DNA]</scope>
    <source>
        <strain evidence="2 3">Mal33</strain>
    </source>
</reference>
<accession>A0A518J1K7</accession>
<dbReference type="EMBL" id="CP036318">
    <property type="protein sequence ID" value="QDV59217.1"/>
    <property type="molecule type" value="Genomic_DNA"/>
</dbReference>
<dbReference type="RefSeq" id="WP_145290468.1">
    <property type="nucleotide sequence ID" value="NZ_CP036318.1"/>
</dbReference>
<sequence precursor="true">MKYYRCAVPLLGLCWFAIVTQTATADDIADRIRQAAFQPISDATLQQRRDAASDALGQAESMLQHAGSGPSWRDYLLFDPLHDALASDAVDEDAIQAVTATMYRLAGLHDGIERPQLTRLRTQLVDLRRGLILARRQLDSAEKLAQHQLDLEQFPDDPELLGERPTTLQQVFDDRRSEFAELLDKMKSAGTPADMRRVAELTAWFQSHEQLTDVLPRIADRFGRANTQVDVSAPALSTITMRHVTEVEPIRENKDKVQVTGQAVLTGVATMHPISGQSPGECEVRFQGTVQSTMNGRQGPVSFRLSGDTVLTAQKRVIFAEDHFLTLAGTVQANSNLRTDQVCSKFRGGIGKLVRKIASKEIAKEQPQARNDLSRRSSDSFLKRFDEDIVEEIAEARRDFDLEVQRSLLRLNLQPRTLEFLTDPSKLTVAMRFDAGLAQPAHSVLPQLATGDIGVTMHESTLGSICERIYAGRKIDDIRREFQVLGIKLSEKDKEQIPEGMGIHFADDRPIEVEFEANKISIVLRGQTWFLDKTPLVAMNVRFGYTLEQRDGMYVAVRSDDVQVTAPEGMRGGRFIQQMNVLQRRLLAELPAEFKFEPIPATKLPDPVKRLGTLTVSKVQTAGGWLNAGLQGDRMLP</sequence>
<proteinExistence type="predicted"/>
<evidence type="ECO:0000256" key="1">
    <source>
        <dbReference type="SAM" id="SignalP"/>
    </source>
</evidence>
<gene>
    <name evidence="2" type="ORF">Mal33_52450</name>
</gene>
<dbReference type="AlphaFoldDB" id="A0A518J1K7"/>
<protein>
    <recommendedName>
        <fullName evidence="4">Secreted protein</fullName>
    </recommendedName>
</protein>
<evidence type="ECO:0000313" key="3">
    <source>
        <dbReference type="Proteomes" id="UP000316770"/>
    </source>
</evidence>
<organism evidence="2 3">
    <name type="scientific">Rosistilla oblonga</name>
    <dbReference type="NCBI Taxonomy" id="2527990"/>
    <lineage>
        <taxon>Bacteria</taxon>
        <taxon>Pseudomonadati</taxon>
        <taxon>Planctomycetota</taxon>
        <taxon>Planctomycetia</taxon>
        <taxon>Pirellulales</taxon>
        <taxon>Pirellulaceae</taxon>
        <taxon>Rosistilla</taxon>
    </lineage>
</organism>